<dbReference type="AlphaFoldDB" id="Q83G90"/>
<dbReference type="PRINTS" id="PR00126">
    <property type="entry name" value="ATPASEGAMMA"/>
</dbReference>
<dbReference type="GO" id="GO:0005524">
    <property type="term" value="F:ATP binding"/>
    <property type="evidence" value="ECO:0007669"/>
    <property type="project" value="UniProtKB-UniRule"/>
</dbReference>
<dbReference type="EMBL" id="AE014184">
    <property type="protein sequence ID" value="AAO44522.1"/>
    <property type="molecule type" value="Genomic_DNA"/>
</dbReference>
<dbReference type="GO" id="GO:0016787">
    <property type="term" value="F:hydrolase activity"/>
    <property type="evidence" value="ECO:0007669"/>
    <property type="project" value="UniProtKB-KW"/>
</dbReference>
<dbReference type="Gene3D" id="1.10.287.80">
    <property type="entry name" value="ATP synthase, gamma subunit, helix hairpin domain"/>
    <property type="match status" value="2"/>
</dbReference>
<dbReference type="InterPro" id="IPR000131">
    <property type="entry name" value="ATP_synth_F1_gsu"/>
</dbReference>
<keyword evidence="7 10" id="KW-0472">Membrane</keyword>
<dbReference type="RefSeq" id="WP_011096295.1">
    <property type="nucleotide sequence ID" value="NC_004572.3"/>
</dbReference>
<comment type="subcellular location">
    <subcellularLocation>
        <location evidence="10">Cell membrane</location>
        <topology evidence="10">Peripheral membrane protein</topology>
    </subcellularLocation>
    <subcellularLocation>
        <location evidence="2">Membrane</location>
        <topology evidence="2">Peripheral membrane protein</topology>
    </subcellularLocation>
</comment>
<evidence type="ECO:0000256" key="6">
    <source>
        <dbReference type="ARBA" id="ARBA00023065"/>
    </source>
</evidence>
<dbReference type="Gene3D" id="3.40.1380.10">
    <property type="match status" value="1"/>
</dbReference>
<dbReference type="OrthoDB" id="9812769at2"/>
<reference evidence="12 13" key="1">
    <citation type="journal article" date="2003" name="Genome Res.">
        <title>Tropheryma whipplei twist: a human pathogenic Actinobacteria with a reduced genome.</title>
        <authorList>
            <person name="Raoult D."/>
            <person name="Ogata H."/>
            <person name="Audic S."/>
            <person name="Robert C."/>
            <person name="Suhre K."/>
            <person name="Drancourt M."/>
            <person name="Claverie J.-M."/>
        </authorList>
    </citation>
    <scope>NUCLEOTIDE SEQUENCE [LARGE SCALE GENOMIC DNA]</scope>
    <source>
        <strain evidence="12 13">Twist</strain>
    </source>
</reference>
<dbReference type="HAMAP" id="MF_00815">
    <property type="entry name" value="ATP_synth_gamma_bact"/>
    <property type="match status" value="1"/>
</dbReference>
<keyword evidence="8 10" id="KW-0139">CF(1)</keyword>
<dbReference type="Proteomes" id="UP000002200">
    <property type="component" value="Chromosome"/>
</dbReference>
<evidence type="ECO:0000256" key="4">
    <source>
        <dbReference type="ARBA" id="ARBA00022448"/>
    </source>
</evidence>
<evidence type="ECO:0000256" key="9">
    <source>
        <dbReference type="ARBA" id="ARBA00023310"/>
    </source>
</evidence>
<evidence type="ECO:0000256" key="5">
    <source>
        <dbReference type="ARBA" id="ARBA00022781"/>
    </source>
</evidence>
<dbReference type="PANTHER" id="PTHR11693:SF22">
    <property type="entry name" value="ATP SYNTHASE SUBUNIT GAMMA, MITOCHONDRIAL"/>
    <property type="match status" value="1"/>
</dbReference>
<dbReference type="GO" id="GO:0005886">
    <property type="term" value="C:plasma membrane"/>
    <property type="evidence" value="ECO:0007669"/>
    <property type="project" value="UniProtKB-SubCell"/>
</dbReference>
<dbReference type="GO" id="GO:0042777">
    <property type="term" value="P:proton motive force-driven plasma membrane ATP synthesis"/>
    <property type="evidence" value="ECO:0007669"/>
    <property type="project" value="UniProtKB-UniRule"/>
</dbReference>
<dbReference type="eggNOG" id="COG0224">
    <property type="taxonomic scope" value="Bacteria"/>
</dbReference>
<dbReference type="NCBIfam" id="NF004145">
    <property type="entry name" value="PRK05621.1-2"/>
    <property type="match status" value="1"/>
</dbReference>
<protein>
    <recommendedName>
        <fullName evidence="10">ATP synthase gamma chain</fullName>
    </recommendedName>
    <alternativeName>
        <fullName evidence="10">ATP synthase F1 sector gamma subunit</fullName>
    </alternativeName>
    <alternativeName>
        <fullName evidence="10">F-ATPase gamma subunit</fullName>
    </alternativeName>
</protein>
<evidence type="ECO:0000313" key="12">
    <source>
        <dbReference type="EMBL" id="AAO44522.1"/>
    </source>
</evidence>
<keyword evidence="9 10" id="KW-0066">ATP synthesis</keyword>
<keyword evidence="12" id="KW-0378">Hydrolase</keyword>
<keyword evidence="11" id="KW-0175">Coiled coil</keyword>
<comment type="function">
    <text evidence="1 10">Produces ATP from ADP in the presence of a proton gradient across the membrane. The gamma chain is believed to be important in regulating ATPase activity and the flow of protons through the CF(0) complex.</text>
</comment>
<dbReference type="GO" id="GO:0045259">
    <property type="term" value="C:proton-transporting ATP synthase complex"/>
    <property type="evidence" value="ECO:0007669"/>
    <property type="project" value="UniProtKB-KW"/>
</dbReference>
<dbReference type="Pfam" id="PF00231">
    <property type="entry name" value="ATP-synt"/>
    <property type="match status" value="1"/>
</dbReference>
<comment type="subunit">
    <text evidence="10">F-type ATPases have 2 components, CF(1) - the catalytic core - and CF(0) - the membrane proton channel. CF(1) has five subunits: alpha(3), beta(3), gamma(1), delta(1), epsilon(1). CF(0) has three main subunits: a, b and c.</text>
</comment>
<dbReference type="KEGG" id="twh:TWT_425"/>
<dbReference type="SUPFAM" id="SSF52943">
    <property type="entry name" value="ATP synthase (F1-ATPase), gamma subunit"/>
    <property type="match status" value="1"/>
</dbReference>
<proteinExistence type="inferred from homology"/>
<evidence type="ECO:0000256" key="2">
    <source>
        <dbReference type="ARBA" id="ARBA00004170"/>
    </source>
</evidence>
<evidence type="ECO:0000256" key="8">
    <source>
        <dbReference type="ARBA" id="ARBA00023196"/>
    </source>
</evidence>
<evidence type="ECO:0000256" key="7">
    <source>
        <dbReference type="ARBA" id="ARBA00023136"/>
    </source>
</evidence>
<dbReference type="STRING" id="203267.TWT_425"/>
<dbReference type="InterPro" id="IPR035968">
    <property type="entry name" value="ATP_synth_F1_ATPase_gsu"/>
</dbReference>
<evidence type="ECO:0000256" key="11">
    <source>
        <dbReference type="SAM" id="Coils"/>
    </source>
</evidence>
<comment type="similarity">
    <text evidence="3 10">Belongs to the ATPase gamma chain family.</text>
</comment>
<keyword evidence="4 10" id="KW-0813">Transport</keyword>
<dbReference type="HOGENOM" id="CLU_050669_0_0_11"/>
<gene>
    <name evidence="10 12" type="primary">atpG</name>
    <name evidence="12" type="ordered locus">TWT_425</name>
</gene>
<evidence type="ECO:0000256" key="3">
    <source>
        <dbReference type="ARBA" id="ARBA00007681"/>
    </source>
</evidence>
<feature type="coiled-coil region" evidence="11">
    <location>
        <begin position="293"/>
        <end position="320"/>
    </location>
</feature>
<keyword evidence="10" id="KW-1003">Cell membrane</keyword>
<organism evidence="12 13">
    <name type="scientific">Tropheryma whipplei (strain Twist)</name>
    <name type="common">Whipple's bacillus</name>
    <dbReference type="NCBI Taxonomy" id="203267"/>
    <lineage>
        <taxon>Bacteria</taxon>
        <taxon>Bacillati</taxon>
        <taxon>Actinomycetota</taxon>
        <taxon>Actinomycetes</taxon>
        <taxon>Micrococcales</taxon>
        <taxon>Tropherymataceae</taxon>
        <taxon>Tropheryma</taxon>
    </lineage>
</organism>
<keyword evidence="13" id="KW-1185">Reference proteome</keyword>
<evidence type="ECO:0000256" key="1">
    <source>
        <dbReference type="ARBA" id="ARBA00003456"/>
    </source>
</evidence>
<dbReference type="PANTHER" id="PTHR11693">
    <property type="entry name" value="ATP SYNTHASE GAMMA CHAIN"/>
    <property type="match status" value="1"/>
</dbReference>
<dbReference type="GeneID" id="67388116"/>
<evidence type="ECO:0000256" key="10">
    <source>
        <dbReference type="HAMAP-Rule" id="MF_00815"/>
    </source>
</evidence>
<name>Q83G90_TROWT</name>
<evidence type="ECO:0000313" key="13">
    <source>
        <dbReference type="Proteomes" id="UP000002200"/>
    </source>
</evidence>
<sequence length="336" mass="37486">MGAQLRVYRGKAASASVTKKITSAMELIAASRIVRAREKCGAFAPYAAALSRAVSTVLSYSDERHPLITQIEHPRRSAILVFASDRGLAGSFNAQVMNEAVQLGDNLTERSIETDYYLIGRKAVNFFNFRKIPFVQSWIGSSERPTFEMAQEISRTIFSCFLPARQDNKHDLGAQVVEAENIDMPHTPDMGDMQNNTFRRKVDEVYIVFNRFVNLVNQVPTAFRLIPMEVVDEVSSSSNIQREHDRPVLPLYSFEPDVTSVLDELLKEYVESRVFDTLLQSATAKHAATQRAMKSASDNADKLIEKYTRLANNARQAEITQQISEIIGGAGALDSG</sequence>
<dbReference type="GO" id="GO:0046933">
    <property type="term" value="F:proton-transporting ATP synthase activity, rotational mechanism"/>
    <property type="evidence" value="ECO:0007669"/>
    <property type="project" value="UniProtKB-UniRule"/>
</dbReference>
<dbReference type="CDD" id="cd12151">
    <property type="entry name" value="F1-ATPase_gamma"/>
    <property type="match status" value="1"/>
</dbReference>
<accession>Q83G90</accession>
<dbReference type="NCBIfam" id="TIGR01146">
    <property type="entry name" value="ATPsyn_F1gamma"/>
    <property type="match status" value="1"/>
</dbReference>
<keyword evidence="5 10" id="KW-0375">Hydrogen ion transport</keyword>
<keyword evidence="6 10" id="KW-0406">Ion transport</keyword>